<accession>F0WHI7</accession>
<evidence type="ECO:0000256" key="4">
    <source>
        <dbReference type="SAM" id="Coils"/>
    </source>
</evidence>
<keyword evidence="4" id="KW-0175">Coiled coil</keyword>
<feature type="region of interest" description="Disordered" evidence="5">
    <location>
        <begin position="447"/>
        <end position="478"/>
    </location>
</feature>
<sequence length="494" mass="56783">MLRLVVAAGVFCSAQKCVQGTEQGTEQDIPKLRIAAENAFADGSHDKAIDLFTRLIQLEPKNERNYFKRYRAYLSQRKYNSALSDLTLALEVNPEFKQGINQRGKLYFILGQCSDAIKEFERLMQFSPNDEAAKESHEKSTRCVENIDQAERAQSRGDYQSAYNHLSEILDDPTISSNTLLMERAQLSISLNNLYDAVADLGSVLKRDGSNLAALQLRGEVLYLIGDQQSFEAALSHYRKGLHSDPEHKGMKKLFRKLKKMMKLIKNADDSMEQETYDEAIESLSAAIDLDPDHVKLNTDLYLKLCSCELKRNDLKAAKSACDEVYKRDERIPLLYVRLSEIALASEDYEEAVRHATKAVELEEGNREYEEILQRAQVALKQSKTKNYYQILGVLRTASQKEIKKAYRKQALEWHPDKHNEKTEEERETINKKFRLIAESYEILSDEEKRERYDRGEDITGNQQQQQHPFGRSNPFGGSQFFQQGGQTFHFTFN</sequence>
<keyword evidence="2 3" id="KW-0802">TPR repeat</keyword>
<proteinExistence type="predicted"/>
<dbReference type="Pfam" id="PF14559">
    <property type="entry name" value="TPR_19"/>
    <property type="match status" value="1"/>
</dbReference>
<dbReference type="CDD" id="cd06257">
    <property type="entry name" value="DnaJ"/>
    <property type="match status" value="1"/>
</dbReference>
<dbReference type="SUPFAM" id="SSF48452">
    <property type="entry name" value="TPR-like"/>
    <property type="match status" value="1"/>
</dbReference>
<dbReference type="InterPro" id="IPR036869">
    <property type="entry name" value="J_dom_sf"/>
</dbReference>
<dbReference type="InterPro" id="IPR018253">
    <property type="entry name" value="DnaJ_domain_CS"/>
</dbReference>
<dbReference type="AlphaFoldDB" id="F0WHI7"/>
<dbReference type="PANTHER" id="PTHR45188">
    <property type="entry name" value="DNAJ PROTEIN P58IPK HOMOLOG"/>
    <property type="match status" value="1"/>
</dbReference>
<feature type="repeat" description="TPR" evidence="3">
    <location>
        <begin position="63"/>
        <end position="96"/>
    </location>
</feature>
<evidence type="ECO:0000256" key="5">
    <source>
        <dbReference type="SAM" id="MobiDB-lite"/>
    </source>
</evidence>
<dbReference type="HOGENOM" id="CLU_015935_0_0_1"/>
<organism evidence="8">
    <name type="scientific">Albugo laibachii Nc14</name>
    <dbReference type="NCBI Taxonomy" id="890382"/>
    <lineage>
        <taxon>Eukaryota</taxon>
        <taxon>Sar</taxon>
        <taxon>Stramenopiles</taxon>
        <taxon>Oomycota</taxon>
        <taxon>Peronosporomycetes</taxon>
        <taxon>Albuginales</taxon>
        <taxon>Albuginaceae</taxon>
        <taxon>Albugo</taxon>
    </lineage>
</organism>
<dbReference type="PANTHER" id="PTHR45188:SF2">
    <property type="entry name" value="DNAJ HOMOLOG SUBFAMILY C MEMBER 7"/>
    <property type="match status" value="1"/>
</dbReference>
<reference evidence="8" key="2">
    <citation type="submission" date="2011-02" db="EMBL/GenBank/DDBJ databases">
        <authorList>
            <person name="MacLean D."/>
        </authorList>
    </citation>
    <scope>NUCLEOTIDE SEQUENCE</scope>
</reference>
<dbReference type="SMART" id="SM00271">
    <property type="entry name" value="DnaJ"/>
    <property type="match status" value="1"/>
</dbReference>
<evidence type="ECO:0000256" key="6">
    <source>
        <dbReference type="SAM" id="SignalP"/>
    </source>
</evidence>
<feature type="repeat" description="TPR" evidence="3">
    <location>
        <begin position="333"/>
        <end position="366"/>
    </location>
</feature>
<dbReference type="EMBL" id="FR824146">
    <property type="protein sequence ID" value="CCA20706.1"/>
    <property type="molecule type" value="Genomic_DNA"/>
</dbReference>
<dbReference type="InterPro" id="IPR001623">
    <property type="entry name" value="DnaJ_domain"/>
</dbReference>
<evidence type="ECO:0000313" key="8">
    <source>
        <dbReference type="EMBL" id="CCA20706.1"/>
    </source>
</evidence>
<dbReference type="PROSITE" id="PS00636">
    <property type="entry name" value="DNAJ_1"/>
    <property type="match status" value="1"/>
</dbReference>
<dbReference type="Pfam" id="PF00226">
    <property type="entry name" value="DnaJ"/>
    <property type="match status" value="1"/>
</dbReference>
<dbReference type="Gene3D" id="1.10.287.110">
    <property type="entry name" value="DnaJ domain"/>
    <property type="match status" value="1"/>
</dbReference>
<feature type="chain" id="PRO_5003263452" evidence="6">
    <location>
        <begin position="21"/>
        <end position="494"/>
    </location>
</feature>
<reference evidence="8" key="1">
    <citation type="journal article" date="2011" name="PLoS Biol.">
        <title>Gene gain and loss during evolution of obligate parasitism in the white rust pathogen of Arabidopsis thaliana.</title>
        <authorList>
            <person name="Kemen E."/>
            <person name="Gardiner A."/>
            <person name="Schultz-Larsen T."/>
            <person name="Kemen A.C."/>
            <person name="Balmuth A.L."/>
            <person name="Robert-Seilaniantz A."/>
            <person name="Bailey K."/>
            <person name="Holub E."/>
            <person name="Studholme D.J."/>
            <person name="Maclean D."/>
            <person name="Jones J.D."/>
        </authorList>
    </citation>
    <scope>NUCLEOTIDE SEQUENCE</scope>
</reference>
<evidence type="ECO:0000256" key="1">
    <source>
        <dbReference type="ARBA" id="ARBA00022737"/>
    </source>
</evidence>
<feature type="domain" description="J" evidence="7">
    <location>
        <begin position="387"/>
        <end position="457"/>
    </location>
</feature>
<evidence type="ECO:0000259" key="7">
    <source>
        <dbReference type="PROSITE" id="PS50076"/>
    </source>
</evidence>
<dbReference type="InterPro" id="IPR019734">
    <property type="entry name" value="TPR_rpt"/>
</dbReference>
<name>F0WHI7_9STRA</name>
<keyword evidence="1" id="KW-0677">Repeat</keyword>
<gene>
    <name evidence="8" type="primary">AlNc14C101G6050</name>
    <name evidence="8" type="ORF">ALNC14_068490</name>
</gene>
<dbReference type="Gene3D" id="1.25.40.10">
    <property type="entry name" value="Tetratricopeptide repeat domain"/>
    <property type="match status" value="1"/>
</dbReference>
<evidence type="ECO:0000256" key="2">
    <source>
        <dbReference type="ARBA" id="ARBA00022803"/>
    </source>
</evidence>
<dbReference type="PROSITE" id="PS50005">
    <property type="entry name" value="TPR"/>
    <property type="match status" value="3"/>
</dbReference>
<dbReference type="PROSITE" id="PS50076">
    <property type="entry name" value="DNAJ_2"/>
    <property type="match status" value="1"/>
</dbReference>
<dbReference type="Pfam" id="PF13181">
    <property type="entry name" value="TPR_8"/>
    <property type="match status" value="1"/>
</dbReference>
<dbReference type="SUPFAM" id="SSF46565">
    <property type="entry name" value="Chaperone J-domain"/>
    <property type="match status" value="1"/>
</dbReference>
<dbReference type="InterPro" id="IPR011990">
    <property type="entry name" value="TPR-like_helical_dom_sf"/>
</dbReference>
<feature type="signal peptide" evidence="6">
    <location>
        <begin position="1"/>
        <end position="20"/>
    </location>
</feature>
<feature type="coiled-coil region" evidence="4">
    <location>
        <begin position="359"/>
        <end position="386"/>
    </location>
</feature>
<feature type="compositionally biased region" description="Basic and acidic residues" evidence="5">
    <location>
        <begin position="447"/>
        <end position="458"/>
    </location>
</feature>
<keyword evidence="6" id="KW-0732">Signal</keyword>
<dbReference type="PRINTS" id="PR00625">
    <property type="entry name" value="JDOMAIN"/>
</dbReference>
<protein>
    <submittedName>
        <fullName evidence="8">Uncharacterized protein AlNc14C101G6050</fullName>
    </submittedName>
</protein>
<evidence type="ECO:0000256" key="3">
    <source>
        <dbReference type="PROSITE-ProRule" id="PRU00339"/>
    </source>
</evidence>
<dbReference type="SMART" id="SM00028">
    <property type="entry name" value="TPR"/>
    <property type="match status" value="8"/>
</dbReference>
<feature type="repeat" description="TPR" evidence="3">
    <location>
        <begin position="97"/>
        <end position="130"/>
    </location>
</feature>